<dbReference type="InterPro" id="IPR036770">
    <property type="entry name" value="Ankyrin_rpt-contain_sf"/>
</dbReference>
<feature type="repeat" description="ANK" evidence="3">
    <location>
        <begin position="376"/>
        <end position="411"/>
    </location>
</feature>
<dbReference type="PROSITE" id="PS50088">
    <property type="entry name" value="ANK_REPEAT"/>
    <property type="match status" value="3"/>
</dbReference>
<dbReference type="SMART" id="SM00248">
    <property type="entry name" value="ANK"/>
    <property type="match status" value="8"/>
</dbReference>
<dbReference type="RefSeq" id="WP_036434568.1">
    <property type="nucleotide sequence ID" value="NZ_LR215039.1"/>
</dbReference>
<evidence type="ECO:0000256" key="2">
    <source>
        <dbReference type="ARBA" id="ARBA00023043"/>
    </source>
</evidence>
<feature type="repeat" description="ANK" evidence="3">
    <location>
        <begin position="108"/>
        <end position="140"/>
    </location>
</feature>
<name>A0A449B666_9BACT</name>
<protein>
    <submittedName>
        <fullName evidence="4">Uroporphyrinogen-III decarboxylase</fullName>
    </submittedName>
</protein>
<proteinExistence type="predicted"/>
<evidence type="ECO:0000313" key="5">
    <source>
        <dbReference type="Proteomes" id="UP000289497"/>
    </source>
</evidence>
<dbReference type="AlphaFoldDB" id="A0A449B666"/>
<dbReference type="InterPro" id="IPR002110">
    <property type="entry name" value="Ankyrin_rpt"/>
</dbReference>
<dbReference type="Pfam" id="PF12796">
    <property type="entry name" value="Ank_2"/>
    <property type="match status" value="2"/>
</dbReference>
<evidence type="ECO:0000256" key="1">
    <source>
        <dbReference type="ARBA" id="ARBA00022737"/>
    </source>
</evidence>
<dbReference type="SUPFAM" id="SSF48403">
    <property type="entry name" value="Ankyrin repeat"/>
    <property type="match status" value="1"/>
</dbReference>
<dbReference type="PRINTS" id="PR01415">
    <property type="entry name" value="ANKYRIN"/>
</dbReference>
<accession>A0A449B666</accession>
<dbReference type="Proteomes" id="UP000289497">
    <property type="component" value="Chromosome"/>
</dbReference>
<dbReference type="Gene3D" id="1.25.40.20">
    <property type="entry name" value="Ankyrin repeat-containing domain"/>
    <property type="match status" value="2"/>
</dbReference>
<keyword evidence="1" id="KW-0677">Repeat</keyword>
<evidence type="ECO:0000313" key="4">
    <source>
        <dbReference type="EMBL" id="VEU76008.1"/>
    </source>
</evidence>
<evidence type="ECO:0000256" key="3">
    <source>
        <dbReference type="PROSITE-ProRule" id="PRU00023"/>
    </source>
</evidence>
<feature type="repeat" description="ANK" evidence="3">
    <location>
        <begin position="251"/>
        <end position="283"/>
    </location>
</feature>
<organism evidence="4 5">
    <name type="scientific">Mycoplasmopsis columboralis</name>
    <dbReference type="NCBI Taxonomy" id="171282"/>
    <lineage>
        <taxon>Bacteria</taxon>
        <taxon>Bacillati</taxon>
        <taxon>Mycoplasmatota</taxon>
        <taxon>Mycoplasmoidales</taxon>
        <taxon>Metamycoplasmataceae</taxon>
        <taxon>Mycoplasmopsis</taxon>
    </lineage>
</organism>
<reference evidence="4 5" key="1">
    <citation type="submission" date="2019-01" db="EMBL/GenBank/DDBJ databases">
        <authorList>
            <consortium name="Pathogen Informatics"/>
        </authorList>
    </citation>
    <scope>NUCLEOTIDE SEQUENCE [LARGE SCALE GENOMIC DNA]</scope>
    <source>
        <strain evidence="4 5">NCTC10179</strain>
    </source>
</reference>
<dbReference type="PANTHER" id="PTHR24198:SF165">
    <property type="entry name" value="ANKYRIN REPEAT-CONTAINING PROTEIN-RELATED"/>
    <property type="match status" value="1"/>
</dbReference>
<dbReference type="KEGG" id="mcou:NCTC10179_00165"/>
<dbReference type="PANTHER" id="PTHR24198">
    <property type="entry name" value="ANKYRIN REPEAT AND PROTEIN KINASE DOMAIN-CONTAINING PROTEIN"/>
    <property type="match status" value="1"/>
</dbReference>
<keyword evidence="2 3" id="KW-0040">ANK repeat</keyword>
<dbReference type="PROSITE" id="PS50297">
    <property type="entry name" value="ANK_REP_REGION"/>
    <property type="match status" value="1"/>
</dbReference>
<dbReference type="OrthoDB" id="84480at2"/>
<keyword evidence="5" id="KW-1185">Reference proteome</keyword>
<gene>
    <name evidence="4" type="ORF">NCTC10179_00165</name>
</gene>
<dbReference type="EMBL" id="LR215039">
    <property type="protein sequence ID" value="VEU76008.1"/>
    <property type="molecule type" value="Genomic_DNA"/>
</dbReference>
<sequence>MKYSDLENLYYNNKLDQVHEYFQNIDVTLTSEYTPHNTLVHLASLMADAKGLEILLTRDANVNEANAYQDRPIHLLLKNEERNSISKIVDSLNILLKYQVSLIRKNSQGQIPLHIASERGNYECVRILCEKGSKVNLKDNNGYSPLMLLVSRYGSFASIQDYDSSVEILLKHDADIQLQNDYGESPFEFALKYHNGSNLLKLFKDSNEVNQNYTEQNLFTLIKNGAYEELQKVLESDVNVNFISDEENETRLMSPLAYAITKFDDKSVKLLIDHGADVMLVNSLNEGCLSFIFKKEHIINFTFDVAAEKRLQKILTSLYEKGFDFNVSIDDFGTTLLIASCKEIHSTMLINNQNVQTIIIDYLLAKNININATDAHGKSALMYLVEKGNFNQSDYLYALLEKGAALDLIDQQGNTVLIYACSNPKNPVALEFAQILMEFDNYLIEHVNNNQESALSIAVAKNNEKLVTLLLTK</sequence>